<keyword evidence="2 6" id="KW-0819">tRNA processing</keyword>
<dbReference type="Gene3D" id="1.10.150.80">
    <property type="entry name" value="HRDC domain"/>
    <property type="match status" value="2"/>
</dbReference>
<dbReference type="Proteomes" id="UP001319883">
    <property type="component" value="Unassembled WGS sequence"/>
</dbReference>
<comment type="function">
    <text evidence="6">Exonuclease involved in the 3' processing of various precursor tRNAs. Initiates hydrolysis at the 3'-terminus of an RNA molecule and releases 5'-mononucleotides.</text>
</comment>
<proteinExistence type="inferred from homology"/>
<dbReference type="NCBIfam" id="TIGR01388">
    <property type="entry name" value="rnd"/>
    <property type="match status" value="1"/>
</dbReference>
<dbReference type="Gene3D" id="3.30.420.10">
    <property type="entry name" value="Ribonuclease H-like superfamily/Ribonuclease H"/>
    <property type="match status" value="1"/>
</dbReference>
<dbReference type="SUPFAM" id="SSF47819">
    <property type="entry name" value="HRDC-like"/>
    <property type="match status" value="2"/>
</dbReference>
<dbReference type="RefSeq" id="WP_224421297.1">
    <property type="nucleotide sequence ID" value="NZ_JAGXFD010000001.1"/>
</dbReference>
<dbReference type="InterPro" id="IPR010997">
    <property type="entry name" value="HRDC-like_sf"/>
</dbReference>
<keyword evidence="1 6" id="KW-0963">Cytoplasm</keyword>
<dbReference type="InterPro" id="IPR051086">
    <property type="entry name" value="RNase_D-like"/>
</dbReference>
<dbReference type="GO" id="GO:0033890">
    <property type="term" value="F:ribonuclease D activity"/>
    <property type="evidence" value="ECO:0007669"/>
    <property type="project" value="UniProtKB-EC"/>
</dbReference>
<dbReference type="Pfam" id="PF01612">
    <property type="entry name" value="DNA_pol_A_exo1"/>
    <property type="match status" value="1"/>
</dbReference>
<protein>
    <recommendedName>
        <fullName evidence="6">Ribonuclease D</fullName>
        <shortName evidence="6">RNase D</shortName>
        <ecNumber evidence="6">3.1.13.5</ecNumber>
    </recommendedName>
</protein>
<dbReference type="InterPro" id="IPR036397">
    <property type="entry name" value="RNaseH_sf"/>
</dbReference>
<dbReference type="SUPFAM" id="SSF53098">
    <property type="entry name" value="Ribonuclease H-like"/>
    <property type="match status" value="1"/>
</dbReference>
<comment type="caution">
    <text evidence="8">The sequence shown here is derived from an EMBL/GenBank/DDBJ whole genome shotgun (WGS) entry which is preliminary data.</text>
</comment>
<dbReference type="InterPro" id="IPR002562">
    <property type="entry name" value="3'-5'_exonuclease_dom"/>
</dbReference>
<comment type="cofactor">
    <cofactor evidence="6">
        <name>a divalent metal cation</name>
        <dbReference type="ChEBI" id="CHEBI:60240"/>
    </cofactor>
</comment>
<keyword evidence="9" id="KW-1185">Reference proteome</keyword>
<dbReference type="PANTHER" id="PTHR47649">
    <property type="entry name" value="RIBONUCLEASE D"/>
    <property type="match status" value="1"/>
</dbReference>
<dbReference type="EMBL" id="JAGXFD010000001">
    <property type="protein sequence ID" value="MBZ9568835.1"/>
    <property type="molecule type" value="Genomic_DNA"/>
</dbReference>
<dbReference type="PROSITE" id="PS50967">
    <property type="entry name" value="HRDC"/>
    <property type="match status" value="1"/>
</dbReference>
<comment type="subcellular location">
    <subcellularLocation>
        <location evidence="6">Cytoplasm</location>
    </subcellularLocation>
</comment>
<keyword evidence="3 6" id="KW-0540">Nuclease</keyword>
<dbReference type="InterPro" id="IPR012337">
    <property type="entry name" value="RNaseH-like_sf"/>
</dbReference>
<evidence type="ECO:0000256" key="5">
    <source>
        <dbReference type="ARBA" id="ARBA00022839"/>
    </source>
</evidence>
<dbReference type="InterPro" id="IPR006292">
    <property type="entry name" value="RNase_D"/>
</dbReference>
<dbReference type="InterPro" id="IPR002121">
    <property type="entry name" value="HRDC_dom"/>
</dbReference>
<dbReference type="Pfam" id="PF21293">
    <property type="entry name" value="RNAseD_HRDC_C"/>
    <property type="match status" value="1"/>
</dbReference>
<feature type="domain" description="HRDC" evidence="7">
    <location>
        <begin position="215"/>
        <end position="295"/>
    </location>
</feature>
<organism evidence="8 9">
    <name type="scientific">Modicisalibacter tunisiensis</name>
    <dbReference type="NCBI Taxonomy" id="390637"/>
    <lineage>
        <taxon>Bacteria</taxon>
        <taxon>Pseudomonadati</taxon>
        <taxon>Pseudomonadota</taxon>
        <taxon>Gammaproteobacteria</taxon>
        <taxon>Oceanospirillales</taxon>
        <taxon>Halomonadaceae</taxon>
        <taxon>Modicisalibacter</taxon>
    </lineage>
</organism>
<dbReference type="CDD" id="cd06142">
    <property type="entry name" value="RNaseD_exo"/>
    <property type="match status" value="1"/>
</dbReference>
<gene>
    <name evidence="6 8" type="primary">rnd</name>
    <name evidence="8" type="ORF">KGQ91_14265</name>
</gene>
<dbReference type="SMART" id="SM00474">
    <property type="entry name" value="35EXOc"/>
    <property type="match status" value="1"/>
</dbReference>
<evidence type="ECO:0000256" key="1">
    <source>
        <dbReference type="ARBA" id="ARBA00022490"/>
    </source>
</evidence>
<reference evidence="8 9" key="1">
    <citation type="submission" date="2021-05" db="EMBL/GenBank/DDBJ databases">
        <title>Petroleum and Energy Research Collection (APPE): ex situ preservation of microbial diversity associated with the oil industry and exploitation of its biotechnological potential.</title>
        <authorList>
            <person name="Paixao C.T.M."/>
            <person name="Gomes M.B."/>
            <person name="Oliveira V.M."/>
        </authorList>
    </citation>
    <scope>NUCLEOTIDE SEQUENCE [LARGE SCALE GENOMIC DNA]</scope>
    <source>
        <strain evidence="8 9">LIT2</strain>
    </source>
</reference>
<evidence type="ECO:0000256" key="2">
    <source>
        <dbReference type="ARBA" id="ARBA00022694"/>
    </source>
</evidence>
<keyword evidence="4 6" id="KW-0378">Hydrolase</keyword>
<evidence type="ECO:0000256" key="4">
    <source>
        <dbReference type="ARBA" id="ARBA00022801"/>
    </source>
</evidence>
<keyword evidence="5 6" id="KW-0269">Exonuclease</keyword>
<dbReference type="EC" id="3.1.13.5" evidence="6"/>
<evidence type="ECO:0000313" key="8">
    <source>
        <dbReference type="EMBL" id="MBZ9568835.1"/>
    </source>
</evidence>
<comment type="catalytic activity">
    <reaction evidence="6">
        <text>Exonucleolytic cleavage that removes extra residues from the 3'-terminus of tRNA to produce 5'-mononucleotides.</text>
        <dbReference type="EC" id="3.1.13.5"/>
    </reaction>
</comment>
<comment type="similarity">
    <text evidence="6">Belongs to the RNase D family.</text>
</comment>
<accession>A0ABS7X1R7</accession>
<dbReference type="InterPro" id="IPR048579">
    <property type="entry name" value="RNAseD_HRDC_C"/>
</dbReference>
<dbReference type="Pfam" id="PF00570">
    <property type="entry name" value="HRDC"/>
    <property type="match status" value="1"/>
</dbReference>
<evidence type="ECO:0000256" key="3">
    <source>
        <dbReference type="ARBA" id="ARBA00022722"/>
    </source>
</evidence>
<name>A0ABS7X1R7_9GAMM</name>
<evidence type="ECO:0000259" key="7">
    <source>
        <dbReference type="PROSITE" id="PS50967"/>
    </source>
</evidence>
<dbReference type="HAMAP" id="MF_01899">
    <property type="entry name" value="RNase_D"/>
    <property type="match status" value="1"/>
</dbReference>
<dbReference type="SMART" id="SM00341">
    <property type="entry name" value="HRDC"/>
    <property type="match status" value="1"/>
</dbReference>
<sequence>MPLEPIHHWIDTPDALDAVCTQLADAACVAVDTEFFRETSFHPVPALIQLSRGDVAYLIDPVAVSATPAVRELLGETGPLKLMHASSEDLEVLRHWTGVTVQPLIDTQVAQSLLSEDPAMGYQRLVEQWTGDALPKDETRSDWLARPLSEAQRRYAALDVIYLPRVWAAQREVLVAHERLTWLEADCRGLVEQAGRSAASDGEWYRRHRQLWRLAPRAIAAYQRLTAWREAEARRRDLPRNWLASDRILFAIAEAMPANRYELAAVEGVKPSLVKREGETLLALVKDAAGLETSALPAALPSPLGGPFKRRFKALKRVVAQTAETLGIAPEVLARRRDLEALVAADLAGEPLALPGGWRGELLGAELAQALETIDTPVEE</sequence>
<dbReference type="PANTHER" id="PTHR47649:SF1">
    <property type="entry name" value="RIBONUCLEASE D"/>
    <property type="match status" value="1"/>
</dbReference>
<dbReference type="InterPro" id="IPR044876">
    <property type="entry name" value="HRDC_dom_sf"/>
</dbReference>
<evidence type="ECO:0000256" key="6">
    <source>
        <dbReference type="HAMAP-Rule" id="MF_01899"/>
    </source>
</evidence>
<evidence type="ECO:0000313" key="9">
    <source>
        <dbReference type="Proteomes" id="UP001319883"/>
    </source>
</evidence>